<dbReference type="PROSITE" id="PS50853">
    <property type="entry name" value="FN3"/>
    <property type="match status" value="1"/>
</dbReference>
<dbReference type="Proteomes" id="UP000887566">
    <property type="component" value="Unplaced"/>
</dbReference>
<evidence type="ECO:0000313" key="3">
    <source>
        <dbReference type="Proteomes" id="UP000887566"/>
    </source>
</evidence>
<name>A0A914XS22_9BILA</name>
<dbReference type="AlphaFoldDB" id="A0A914XS22"/>
<dbReference type="WBParaSite" id="PSAMB.scaffold9625size4778.g32607.t1">
    <property type="protein sequence ID" value="PSAMB.scaffold9625size4778.g32607.t1"/>
    <property type="gene ID" value="PSAMB.scaffold9625size4778.g32607"/>
</dbReference>
<dbReference type="Pfam" id="PF18861">
    <property type="entry name" value="PTP_tm"/>
    <property type="match status" value="1"/>
</dbReference>
<reference evidence="4" key="1">
    <citation type="submission" date="2022-11" db="UniProtKB">
        <authorList>
            <consortium name="WormBaseParasite"/>
        </authorList>
    </citation>
    <scope>IDENTIFICATION</scope>
</reference>
<dbReference type="SUPFAM" id="SSF49265">
    <property type="entry name" value="Fibronectin type III"/>
    <property type="match status" value="2"/>
</dbReference>
<evidence type="ECO:0000256" key="1">
    <source>
        <dbReference type="ARBA" id="ARBA00013064"/>
    </source>
</evidence>
<keyword evidence="3" id="KW-1185">Reference proteome</keyword>
<dbReference type="InterPro" id="IPR036116">
    <property type="entry name" value="FN3_sf"/>
</dbReference>
<dbReference type="GO" id="GO:0016020">
    <property type="term" value="C:membrane"/>
    <property type="evidence" value="ECO:0007669"/>
    <property type="project" value="UniProtKB-SubCell"/>
</dbReference>
<feature type="domain" description="Fibronectin type-III" evidence="2">
    <location>
        <begin position="54"/>
        <end position="144"/>
    </location>
</feature>
<dbReference type="PANTHER" id="PTHR46957:SF3">
    <property type="entry name" value="CYTOKINE RECEPTOR"/>
    <property type="match status" value="1"/>
</dbReference>
<dbReference type="SMART" id="SM00060">
    <property type="entry name" value="FN3"/>
    <property type="match status" value="3"/>
</dbReference>
<dbReference type="Gene3D" id="2.60.40.10">
    <property type="entry name" value="Immunoglobulins"/>
    <property type="match status" value="2"/>
</dbReference>
<dbReference type="EC" id="3.1.3.48" evidence="1"/>
<dbReference type="GO" id="GO:0004725">
    <property type="term" value="F:protein tyrosine phosphatase activity"/>
    <property type="evidence" value="ECO:0007669"/>
    <property type="project" value="UniProtKB-EC"/>
</dbReference>
<protein>
    <recommendedName>
        <fullName evidence="1">protein-tyrosine-phosphatase</fullName>
        <ecNumber evidence="1">3.1.3.48</ecNumber>
    </recommendedName>
</protein>
<organism evidence="3 4">
    <name type="scientific">Plectus sambesii</name>
    <dbReference type="NCBI Taxonomy" id="2011161"/>
    <lineage>
        <taxon>Eukaryota</taxon>
        <taxon>Metazoa</taxon>
        <taxon>Ecdysozoa</taxon>
        <taxon>Nematoda</taxon>
        <taxon>Chromadorea</taxon>
        <taxon>Plectida</taxon>
        <taxon>Plectina</taxon>
        <taxon>Plectoidea</taxon>
        <taxon>Plectidae</taxon>
        <taxon>Plectus</taxon>
    </lineage>
</organism>
<evidence type="ECO:0000313" key="4">
    <source>
        <dbReference type="WBParaSite" id="PSAMB.scaffold9625size4778.g32607.t1"/>
    </source>
</evidence>
<sequence length="402" mass="45145">MQQKKDIQVKEQGPFRIDKLNPAQLYTLTVRNVSVAFGIGSKAKGIRQITPPIISSTLYPGEISSTAININFGESDPEQGQFEHYELTFSGQEKNITRKLAMADERSLTFTGLIPGKTYNFAVYTVYKGVRSRPVTANITTYPNKVSKLFPVMGRDYVVLYWEVENLADNDCRYRLSYSGTANTGFQSTSTVELQNKTKHKFTNMNADTYYTFTIIVIMGEGDAEAESSSESTTVGFGPRARSLPTVVRYGKRELAVDFENDHNTFSDTNGVISNYAVIVTEDTTLESDDYELMAWYQVKDERVWPAYRASQSNYNPFRSRTVKSTTFIVGENDCAKRRLDEPYCNGPLRPNVDYYVKIRAYSVSNVAMETEWVSINGLVEEGAEPGGQSCTVYENSSQTAS</sequence>
<dbReference type="CDD" id="cd00063">
    <property type="entry name" value="FN3"/>
    <property type="match status" value="1"/>
</dbReference>
<dbReference type="InterPro" id="IPR003961">
    <property type="entry name" value="FN3_dom"/>
</dbReference>
<proteinExistence type="predicted"/>
<dbReference type="PANTHER" id="PTHR46957">
    <property type="entry name" value="CYTOKINE RECEPTOR"/>
    <property type="match status" value="1"/>
</dbReference>
<dbReference type="InterPro" id="IPR041201">
    <property type="entry name" value="PTPRJ_TM"/>
</dbReference>
<evidence type="ECO:0000259" key="2">
    <source>
        <dbReference type="PROSITE" id="PS50853"/>
    </source>
</evidence>
<dbReference type="InterPro" id="IPR050713">
    <property type="entry name" value="RTP_Phos/Ushers"/>
</dbReference>
<dbReference type="Pfam" id="PF00041">
    <property type="entry name" value="fn3"/>
    <property type="match status" value="1"/>
</dbReference>
<dbReference type="InterPro" id="IPR013783">
    <property type="entry name" value="Ig-like_fold"/>
</dbReference>
<accession>A0A914XS22</accession>